<evidence type="ECO:0000259" key="7">
    <source>
        <dbReference type="PROSITE" id="PS50800"/>
    </source>
</evidence>
<accession>A0A553PX45</accession>
<feature type="compositionally biased region" description="Basic and acidic residues" evidence="5">
    <location>
        <begin position="374"/>
        <end position="396"/>
    </location>
</feature>
<dbReference type="AlphaFoldDB" id="A0A553PX45"/>
<reference evidence="8 9" key="1">
    <citation type="journal article" date="2019" name="Sci. Data">
        <title>Hybrid genome assembly and annotation of Danionella translucida.</title>
        <authorList>
            <person name="Kadobianskyi M."/>
            <person name="Schulze L."/>
            <person name="Schuelke M."/>
            <person name="Judkewitz B."/>
        </authorList>
    </citation>
    <scope>NUCLEOTIDE SEQUENCE [LARGE SCALE GENOMIC DNA]</scope>
    <source>
        <strain evidence="8 9">Bolton</strain>
    </source>
</reference>
<dbReference type="Pfam" id="PF02037">
    <property type="entry name" value="SAP"/>
    <property type="match status" value="1"/>
</dbReference>
<dbReference type="InterPro" id="IPR036361">
    <property type="entry name" value="SAP_dom_sf"/>
</dbReference>
<dbReference type="GO" id="GO:0005634">
    <property type="term" value="C:nucleus"/>
    <property type="evidence" value="ECO:0007669"/>
    <property type="project" value="UniProtKB-SubCell"/>
</dbReference>
<feature type="compositionally biased region" description="Basic and acidic residues" evidence="5">
    <location>
        <begin position="291"/>
        <end position="305"/>
    </location>
</feature>
<feature type="compositionally biased region" description="Basic and acidic residues" evidence="5">
    <location>
        <begin position="408"/>
        <end position="437"/>
    </location>
</feature>
<dbReference type="InterPro" id="IPR000504">
    <property type="entry name" value="RRM_dom"/>
</dbReference>
<feature type="compositionally biased region" description="Basic and acidic residues" evidence="5">
    <location>
        <begin position="662"/>
        <end position="680"/>
    </location>
</feature>
<dbReference type="InterPro" id="IPR035979">
    <property type="entry name" value="RBD_domain_sf"/>
</dbReference>
<organism evidence="8 9">
    <name type="scientific">Danionella cerebrum</name>
    <dbReference type="NCBI Taxonomy" id="2873325"/>
    <lineage>
        <taxon>Eukaryota</taxon>
        <taxon>Metazoa</taxon>
        <taxon>Chordata</taxon>
        <taxon>Craniata</taxon>
        <taxon>Vertebrata</taxon>
        <taxon>Euteleostomi</taxon>
        <taxon>Actinopterygii</taxon>
        <taxon>Neopterygii</taxon>
        <taxon>Teleostei</taxon>
        <taxon>Ostariophysi</taxon>
        <taxon>Cypriniformes</taxon>
        <taxon>Danionidae</taxon>
        <taxon>Danioninae</taxon>
        <taxon>Danionella</taxon>
    </lineage>
</organism>
<dbReference type="OrthoDB" id="6159259at2759"/>
<dbReference type="SMART" id="SM00513">
    <property type="entry name" value="SAP"/>
    <property type="match status" value="1"/>
</dbReference>
<dbReference type="Pfam" id="PF00076">
    <property type="entry name" value="RRM_1"/>
    <property type="match status" value="1"/>
</dbReference>
<dbReference type="SUPFAM" id="SSF54928">
    <property type="entry name" value="RNA-binding domain, RBD"/>
    <property type="match status" value="1"/>
</dbReference>
<dbReference type="Gene3D" id="3.30.70.330">
    <property type="match status" value="1"/>
</dbReference>
<dbReference type="SMART" id="SM00360">
    <property type="entry name" value="RRM"/>
    <property type="match status" value="1"/>
</dbReference>
<evidence type="ECO:0000256" key="5">
    <source>
        <dbReference type="SAM" id="MobiDB-lite"/>
    </source>
</evidence>
<feature type="compositionally biased region" description="Basic and acidic residues" evidence="5">
    <location>
        <begin position="626"/>
        <end position="655"/>
    </location>
</feature>
<comment type="caution">
    <text evidence="8">The sequence shown here is derived from an EMBL/GenBank/DDBJ whole genome shotgun (WGS) entry which is preliminary data.</text>
</comment>
<dbReference type="GO" id="GO:0050684">
    <property type="term" value="P:regulation of mRNA processing"/>
    <property type="evidence" value="ECO:0007669"/>
    <property type="project" value="TreeGrafter"/>
</dbReference>
<dbReference type="Proteomes" id="UP000316079">
    <property type="component" value="Unassembled WGS sequence"/>
</dbReference>
<evidence type="ECO:0000313" key="8">
    <source>
        <dbReference type="EMBL" id="TRY82214.1"/>
    </source>
</evidence>
<dbReference type="EMBL" id="SRMA01026569">
    <property type="protein sequence ID" value="TRY82214.1"/>
    <property type="molecule type" value="Genomic_DNA"/>
</dbReference>
<dbReference type="FunFam" id="1.10.720.30:FF:000010">
    <property type="entry name" value="SAFB-like transcription modulator isoform X2"/>
    <property type="match status" value="1"/>
</dbReference>
<dbReference type="GO" id="GO:0043565">
    <property type="term" value="F:sequence-specific DNA binding"/>
    <property type="evidence" value="ECO:0007669"/>
    <property type="project" value="TreeGrafter"/>
</dbReference>
<dbReference type="PROSITE" id="PS50102">
    <property type="entry name" value="RRM"/>
    <property type="match status" value="1"/>
</dbReference>
<feature type="region of interest" description="Disordered" evidence="5">
    <location>
        <begin position="193"/>
        <end position="222"/>
    </location>
</feature>
<dbReference type="Gene3D" id="1.10.720.30">
    <property type="entry name" value="SAP domain"/>
    <property type="match status" value="1"/>
</dbReference>
<evidence type="ECO:0000256" key="1">
    <source>
        <dbReference type="ARBA" id="ARBA00004123"/>
    </source>
</evidence>
<evidence type="ECO:0008006" key="10">
    <source>
        <dbReference type="Google" id="ProtNLM"/>
    </source>
</evidence>
<evidence type="ECO:0000313" key="9">
    <source>
        <dbReference type="Proteomes" id="UP000316079"/>
    </source>
</evidence>
<dbReference type="STRING" id="623744.A0A553PX45"/>
<dbReference type="GO" id="GO:0003723">
    <property type="term" value="F:RNA binding"/>
    <property type="evidence" value="ECO:0007669"/>
    <property type="project" value="UniProtKB-UniRule"/>
</dbReference>
<proteinExistence type="predicted"/>
<feature type="compositionally biased region" description="Acidic residues" evidence="5">
    <location>
        <begin position="93"/>
        <end position="109"/>
    </location>
</feature>
<evidence type="ECO:0000256" key="2">
    <source>
        <dbReference type="ARBA" id="ARBA00022884"/>
    </source>
</evidence>
<keyword evidence="9" id="KW-1185">Reference proteome</keyword>
<feature type="region of interest" description="Disordered" evidence="5">
    <location>
        <begin position="626"/>
        <end position="687"/>
    </location>
</feature>
<evidence type="ECO:0000256" key="4">
    <source>
        <dbReference type="PROSITE-ProRule" id="PRU00176"/>
    </source>
</evidence>
<feature type="compositionally biased region" description="Basic and acidic residues" evidence="5">
    <location>
        <begin position="242"/>
        <end position="276"/>
    </location>
</feature>
<dbReference type="InterPro" id="IPR012677">
    <property type="entry name" value="Nucleotide-bd_a/b_plait_sf"/>
</dbReference>
<dbReference type="PROSITE" id="PS50800">
    <property type="entry name" value="SAP"/>
    <property type="match status" value="1"/>
</dbReference>
<dbReference type="PANTHER" id="PTHR15683">
    <property type="entry name" value="SCAFFOLD ATTACHMENT FACTOR B-RELATED"/>
    <property type="match status" value="1"/>
</dbReference>
<dbReference type="GO" id="GO:0006357">
    <property type="term" value="P:regulation of transcription by RNA polymerase II"/>
    <property type="evidence" value="ECO:0007669"/>
    <property type="project" value="TreeGrafter"/>
</dbReference>
<gene>
    <name evidence="8" type="ORF">DNTS_023862</name>
</gene>
<feature type="region of interest" description="Disordered" evidence="5">
    <location>
        <begin position="242"/>
        <end position="305"/>
    </location>
</feature>
<name>A0A553PX45_9TELE</name>
<feature type="compositionally biased region" description="Basic and acidic residues" evidence="5">
    <location>
        <begin position="512"/>
        <end position="523"/>
    </location>
</feature>
<evidence type="ECO:0000259" key="6">
    <source>
        <dbReference type="PROSITE" id="PS50102"/>
    </source>
</evidence>
<feature type="domain" description="RRM" evidence="6">
    <location>
        <begin position="281"/>
        <end position="369"/>
    </location>
</feature>
<evidence type="ECO:0000256" key="3">
    <source>
        <dbReference type="ARBA" id="ARBA00023242"/>
    </source>
</evidence>
<protein>
    <recommendedName>
        <fullName evidence="10">RRM domain-containing protein</fullName>
    </recommendedName>
</protein>
<feature type="region of interest" description="Disordered" evidence="5">
    <location>
        <begin position="374"/>
        <end position="523"/>
    </location>
</feature>
<dbReference type="PANTHER" id="PTHR15683:SF5">
    <property type="entry name" value="SAFB-LIKE TRANSCRIPTION MODULATOR"/>
    <property type="match status" value="1"/>
</dbReference>
<feature type="compositionally biased region" description="Acidic residues" evidence="5">
    <location>
        <begin position="121"/>
        <end position="155"/>
    </location>
</feature>
<sequence length="849" mass="94885">MASGAISVETKKITDLRVVDLKAELKKRNLDVGGVKNTLVARLKQAIEDEGGDPYNIELSASTDSATRKYGKNKGKKTKLDADVAQESFSKEIEEEESEKDVTDTDDATCDNSKTLSCEDGLAEPEAGVELEPEAEPEVGPEPENGPDEELEAETEVPSMEATKSEAAPETLKEVEDDNISVTIQAEDAITLDVDGDDLLEPGKHVKLPDSESDKGFEESEATAVMGQEANLLAQGLDCLDEDKRDDGLMSDAAKKDGKEASKKGESGDKEKDSPKKAPSSTVVTGQAKSSSKDHDGKTTKGDKADLKNLFGKYGKVISAKVVTNARSPGAKCYGLVTMSSSVEVARCIAHLNHTELHGQQISVDRVKTDPFKKDFSKKEGEDKTAPSKISAEKRTPAKPSNKAPVLSKKEEKKTEKPFEKDNKDIKKDDAKNKKADPSTSSAGIEAAKKNEKKHGRMKESSENSVSQPVQTAAKFHQPSSSSQDGWEVSEAWSIQHDEPTPQLVDFTSAGRRREVAERERREREHMRLMHERIERENIMRERQRLEMERQKLERERMERERLERERIRIEQERRKEADRLVREREELKRQQEHLRFEQVKRNNLKRGRDIDQRWRLRNRYVSEAEAKKNRPVPRREGSGFERYPKSFEPARRPEALPPPRPELRDGDRRDIRGRDERRQGSMPDRAVGVRAPAVIPPSRTTRDISHTIWKKNGGIGTKPGEIRYGAVQMHTSREAPIPVIRGVTAATHARSSFSSRDGGRPVVIGEQVMHATCSSIVAYVEDFESNAKPTFSPQPHFSSGRQVVVERQGPAAYTDNRLVKICINRIVQITNVSMASSSGGFKSFKGRF</sequence>
<dbReference type="SUPFAM" id="SSF68906">
    <property type="entry name" value="SAP domain"/>
    <property type="match status" value="1"/>
</dbReference>
<feature type="compositionally biased region" description="Polar residues" evidence="5">
    <location>
        <begin position="279"/>
        <end position="290"/>
    </location>
</feature>
<feature type="region of interest" description="Disordered" evidence="5">
    <location>
        <begin position="52"/>
        <end position="177"/>
    </location>
</feature>
<feature type="compositionally biased region" description="Basic and acidic residues" evidence="5">
    <location>
        <begin position="201"/>
        <end position="218"/>
    </location>
</feature>
<keyword evidence="2 4" id="KW-0694">RNA-binding</keyword>
<feature type="domain" description="SAP" evidence="7">
    <location>
        <begin position="13"/>
        <end position="47"/>
    </location>
</feature>
<keyword evidence="3" id="KW-0539">Nucleus</keyword>
<dbReference type="InterPro" id="IPR051738">
    <property type="entry name" value="SAF_Modulators"/>
</dbReference>
<dbReference type="InterPro" id="IPR003034">
    <property type="entry name" value="SAP_dom"/>
</dbReference>
<comment type="subcellular location">
    <subcellularLocation>
        <location evidence="1">Nucleus</location>
    </subcellularLocation>
</comment>